<accession>A0A9P9DVA0</accession>
<evidence type="ECO:0000259" key="6">
    <source>
        <dbReference type="Pfam" id="PF01323"/>
    </source>
</evidence>
<comment type="similarity">
    <text evidence="1 4">Belongs to the GST superfamily. Kappa family.</text>
</comment>
<feature type="active site" description="Nucleophile" evidence="5">
    <location>
        <position position="13"/>
    </location>
</feature>
<dbReference type="GO" id="GO:0004602">
    <property type="term" value="F:glutathione peroxidase activity"/>
    <property type="evidence" value="ECO:0007669"/>
    <property type="project" value="TreeGrafter"/>
</dbReference>
<dbReference type="PANTHER" id="PTHR42943">
    <property type="entry name" value="GLUTATHIONE S-TRANSFERASE KAPPA"/>
    <property type="match status" value="1"/>
</dbReference>
<dbReference type="Proteomes" id="UP000700596">
    <property type="component" value="Unassembled WGS sequence"/>
</dbReference>
<evidence type="ECO:0000313" key="7">
    <source>
        <dbReference type="EMBL" id="KAH7126834.1"/>
    </source>
</evidence>
<dbReference type="InterPro" id="IPR014440">
    <property type="entry name" value="HCCAis_GSTk"/>
</dbReference>
<dbReference type="GO" id="GO:0006749">
    <property type="term" value="P:glutathione metabolic process"/>
    <property type="evidence" value="ECO:0007669"/>
    <property type="project" value="TreeGrafter"/>
</dbReference>
<proteinExistence type="inferred from homology"/>
<protein>
    <recommendedName>
        <fullName evidence="4">Glutathione S-transferase kappa</fullName>
        <ecNumber evidence="4">2.5.1.18</ecNumber>
    </recommendedName>
</protein>
<evidence type="ECO:0000256" key="4">
    <source>
        <dbReference type="PIRNR" id="PIRNR006386"/>
    </source>
</evidence>
<evidence type="ECO:0000313" key="8">
    <source>
        <dbReference type="Proteomes" id="UP000700596"/>
    </source>
</evidence>
<evidence type="ECO:0000256" key="3">
    <source>
        <dbReference type="ARBA" id="ARBA00047960"/>
    </source>
</evidence>
<keyword evidence="2 4" id="KW-0808">Transferase</keyword>
<comment type="caution">
    <text evidence="7">The sequence shown here is derived from an EMBL/GenBank/DDBJ whole genome shotgun (WGS) entry which is preliminary data.</text>
</comment>
<dbReference type="Gene3D" id="3.40.30.10">
    <property type="entry name" value="Glutaredoxin"/>
    <property type="match status" value="1"/>
</dbReference>
<dbReference type="EMBL" id="JAGMWT010000006">
    <property type="protein sequence ID" value="KAH7126834.1"/>
    <property type="molecule type" value="Genomic_DNA"/>
</dbReference>
<dbReference type="FunFam" id="3.40.30.10:FF:000096">
    <property type="entry name" value="Glutathione S-transferase kappa"/>
    <property type="match status" value="1"/>
</dbReference>
<dbReference type="GO" id="GO:0005777">
    <property type="term" value="C:peroxisome"/>
    <property type="evidence" value="ECO:0007669"/>
    <property type="project" value="TreeGrafter"/>
</dbReference>
<dbReference type="InterPro" id="IPR051924">
    <property type="entry name" value="GST_Kappa/NadH"/>
</dbReference>
<dbReference type="PIRSF" id="PIRSF006386">
    <property type="entry name" value="HCCAis_GSTk"/>
    <property type="match status" value="1"/>
</dbReference>
<dbReference type="InterPro" id="IPR001853">
    <property type="entry name" value="DSBA-like_thioredoxin_dom"/>
</dbReference>
<keyword evidence="8" id="KW-1185">Reference proteome</keyword>
<dbReference type="GO" id="GO:0005739">
    <property type="term" value="C:mitochondrion"/>
    <property type="evidence" value="ECO:0007669"/>
    <property type="project" value="TreeGrafter"/>
</dbReference>
<evidence type="ECO:0000256" key="1">
    <source>
        <dbReference type="ARBA" id="ARBA00006494"/>
    </source>
</evidence>
<sequence>MPGKITCYLDCVSPYSFFALVYLEKHKDVLKSYEVDIDVVPVFLGGINVGSGNKPPWELPAKASYSQFDNARAQRYFGVTNIKTPPFFPILSLLPQRALIYVKAKHPQAFIETFLDLFVQMWQHGVDVSKPDLLAVVLSKRFDESQVRKILENANSPEYKQALNDNTKEALDHGAFGAPWFWVKNAKGEEEPFFGSDRFHYMWAYLGLPAKQLELPRAKI</sequence>
<feature type="domain" description="DSBA-like thioredoxin" evidence="6">
    <location>
        <begin position="5"/>
        <end position="202"/>
    </location>
</feature>
<organism evidence="7 8">
    <name type="scientific">Dendryphion nanum</name>
    <dbReference type="NCBI Taxonomy" id="256645"/>
    <lineage>
        <taxon>Eukaryota</taxon>
        <taxon>Fungi</taxon>
        <taxon>Dikarya</taxon>
        <taxon>Ascomycota</taxon>
        <taxon>Pezizomycotina</taxon>
        <taxon>Dothideomycetes</taxon>
        <taxon>Pleosporomycetidae</taxon>
        <taxon>Pleosporales</taxon>
        <taxon>Torulaceae</taxon>
        <taxon>Dendryphion</taxon>
    </lineage>
</organism>
<dbReference type="AlphaFoldDB" id="A0A9P9DVA0"/>
<evidence type="ECO:0000256" key="2">
    <source>
        <dbReference type="ARBA" id="ARBA00022679"/>
    </source>
</evidence>
<dbReference type="EC" id="2.5.1.18" evidence="4"/>
<dbReference type="Pfam" id="PF01323">
    <property type="entry name" value="DSBA"/>
    <property type="match status" value="1"/>
</dbReference>
<dbReference type="OrthoDB" id="4664297at2759"/>
<comment type="catalytic activity">
    <reaction evidence="3 4">
        <text>RX + glutathione = an S-substituted glutathione + a halide anion + H(+)</text>
        <dbReference type="Rhea" id="RHEA:16437"/>
        <dbReference type="ChEBI" id="CHEBI:15378"/>
        <dbReference type="ChEBI" id="CHEBI:16042"/>
        <dbReference type="ChEBI" id="CHEBI:17792"/>
        <dbReference type="ChEBI" id="CHEBI:57925"/>
        <dbReference type="ChEBI" id="CHEBI:90779"/>
        <dbReference type="EC" id="2.5.1.18"/>
    </reaction>
</comment>
<reference evidence="7" key="1">
    <citation type="journal article" date="2021" name="Nat. Commun.">
        <title>Genetic determinants of endophytism in the Arabidopsis root mycobiome.</title>
        <authorList>
            <person name="Mesny F."/>
            <person name="Miyauchi S."/>
            <person name="Thiergart T."/>
            <person name="Pickel B."/>
            <person name="Atanasova L."/>
            <person name="Karlsson M."/>
            <person name="Huettel B."/>
            <person name="Barry K.W."/>
            <person name="Haridas S."/>
            <person name="Chen C."/>
            <person name="Bauer D."/>
            <person name="Andreopoulos W."/>
            <person name="Pangilinan J."/>
            <person name="LaButti K."/>
            <person name="Riley R."/>
            <person name="Lipzen A."/>
            <person name="Clum A."/>
            <person name="Drula E."/>
            <person name="Henrissat B."/>
            <person name="Kohler A."/>
            <person name="Grigoriev I.V."/>
            <person name="Martin F.M."/>
            <person name="Hacquard S."/>
        </authorList>
    </citation>
    <scope>NUCLEOTIDE SEQUENCE</scope>
    <source>
        <strain evidence="7">MPI-CAGE-CH-0243</strain>
    </source>
</reference>
<evidence type="ECO:0000256" key="5">
    <source>
        <dbReference type="PIRSR" id="PIRSR006386-1"/>
    </source>
</evidence>
<dbReference type="GO" id="GO:0004364">
    <property type="term" value="F:glutathione transferase activity"/>
    <property type="evidence" value="ECO:0007669"/>
    <property type="project" value="UniProtKB-UniRule"/>
</dbReference>
<dbReference type="PANTHER" id="PTHR42943:SF13">
    <property type="entry name" value="GLUTATHIONE S-TRANSFERASE KAPPA-RELATED"/>
    <property type="match status" value="1"/>
</dbReference>
<gene>
    <name evidence="7" type="ORF">B0J11DRAFT_287388</name>
</gene>
<dbReference type="SUPFAM" id="SSF52833">
    <property type="entry name" value="Thioredoxin-like"/>
    <property type="match status" value="1"/>
</dbReference>
<dbReference type="InterPro" id="IPR036249">
    <property type="entry name" value="Thioredoxin-like_sf"/>
</dbReference>
<name>A0A9P9DVA0_9PLEO</name>